<dbReference type="Proteomes" id="UP001140293">
    <property type="component" value="Unassembled WGS sequence"/>
</dbReference>
<reference evidence="1" key="2">
    <citation type="journal article" date="2022" name="BMC Genomics">
        <title>Comparative genome analysis of mycobacteria focusing on tRNA and non-coding RNA.</title>
        <authorList>
            <person name="Behra P.R.K."/>
            <person name="Pettersson B.M.F."/>
            <person name="Ramesh M."/>
            <person name="Das S."/>
            <person name="Dasgupta S."/>
            <person name="Kirsebom L.A."/>
        </authorList>
    </citation>
    <scope>NUCLEOTIDE SEQUENCE</scope>
    <source>
        <strain evidence="1">DSM 44615</strain>
    </source>
</reference>
<dbReference type="EMBL" id="JACKSJ010000049">
    <property type="protein sequence ID" value="MCV7169534.1"/>
    <property type="molecule type" value="Genomic_DNA"/>
</dbReference>
<keyword evidence="1" id="KW-0255">Endonuclease</keyword>
<accession>A0A9X2YLW1</accession>
<reference evidence="1" key="1">
    <citation type="submission" date="2020-07" db="EMBL/GenBank/DDBJ databases">
        <authorList>
            <person name="Pettersson B.M.F."/>
            <person name="Behra P.R.K."/>
            <person name="Ramesh M."/>
            <person name="Das S."/>
            <person name="Dasgupta S."/>
            <person name="Kirsebom L.A."/>
        </authorList>
    </citation>
    <scope>NUCLEOTIDE SEQUENCE</scope>
    <source>
        <strain evidence="1">DSM 44615</strain>
    </source>
</reference>
<feature type="non-terminal residue" evidence="1">
    <location>
        <position position="38"/>
    </location>
</feature>
<keyword evidence="2" id="KW-1185">Reference proteome</keyword>
<gene>
    <name evidence="1" type="ORF">H7I41_06315</name>
</gene>
<dbReference type="GO" id="GO:0004519">
    <property type="term" value="F:endonuclease activity"/>
    <property type="evidence" value="ECO:0007669"/>
    <property type="project" value="UniProtKB-KW"/>
</dbReference>
<sequence>MSGPVLLLDGASMWFRSFFGVPSSITAPDGRPVNALRG</sequence>
<keyword evidence="1" id="KW-0378">Hydrolase</keyword>
<evidence type="ECO:0000313" key="1">
    <source>
        <dbReference type="EMBL" id="MCV7169534.1"/>
    </source>
</evidence>
<dbReference type="AlphaFoldDB" id="A0A9X2YLW1"/>
<name>A0A9X2YLW1_9MYCO</name>
<comment type="caution">
    <text evidence="1">The sequence shown here is derived from an EMBL/GenBank/DDBJ whole genome shotgun (WGS) entry which is preliminary data.</text>
</comment>
<proteinExistence type="predicted"/>
<evidence type="ECO:0000313" key="2">
    <source>
        <dbReference type="Proteomes" id="UP001140293"/>
    </source>
</evidence>
<protein>
    <submittedName>
        <fullName evidence="1">Flap endonuclease</fullName>
    </submittedName>
</protein>
<organism evidence="1 2">
    <name type="scientific">[Mycobacterium] manitobense</name>
    <dbReference type="NCBI Taxonomy" id="190147"/>
    <lineage>
        <taxon>Bacteria</taxon>
        <taxon>Bacillati</taxon>
        <taxon>Actinomycetota</taxon>
        <taxon>Actinomycetes</taxon>
        <taxon>Mycobacteriales</taxon>
        <taxon>Mycobacteriaceae</taxon>
        <taxon>Mycolicibacterium</taxon>
    </lineage>
</organism>
<keyword evidence="1" id="KW-0540">Nuclease</keyword>